<organism evidence="2 3">
    <name type="scientific">Mucilaginibacter sabulilitoris</name>
    <dbReference type="NCBI Taxonomy" id="1173583"/>
    <lineage>
        <taxon>Bacteria</taxon>
        <taxon>Pseudomonadati</taxon>
        <taxon>Bacteroidota</taxon>
        <taxon>Sphingobacteriia</taxon>
        <taxon>Sphingobacteriales</taxon>
        <taxon>Sphingobacteriaceae</taxon>
        <taxon>Mucilaginibacter</taxon>
    </lineage>
</organism>
<keyword evidence="1" id="KW-0812">Transmembrane</keyword>
<proteinExistence type="predicted"/>
<feature type="transmembrane region" description="Helical" evidence="1">
    <location>
        <begin position="96"/>
        <end position="117"/>
    </location>
</feature>
<gene>
    <name evidence="2" type="ORF">SNE25_13855</name>
</gene>
<keyword evidence="1" id="KW-0472">Membrane</keyword>
<evidence type="ECO:0000313" key="2">
    <source>
        <dbReference type="EMBL" id="WPU96603.1"/>
    </source>
</evidence>
<dbReference type="RefSeq" id="WP_321565696.1">
    <property type="nucleotide sequence ID" value="NZ_CP139558.1"/>
</dbReference>
<feature type="transmembrane region" description="Helical" evidence="1">
    <location>
        <begin position="63"/>
        <end position="84"/>
    </location>
</feature>
<name>A0ABZ0TX16_9SPHI</name>
<evidence type="ECO:0000313" key="3">
    <source>
        <dbReference type="Proteomes" id="UP001324380"/>
    </source>
</evidence>
<dbReference type="Proteomes" id="UP001324380">
    <property type="component" value="Chromosome"/>
</dbReference>
<sequence length="163" mass="17996">MQKKAPRKSNALLAILWIGLLCGTLDGLAAMLLNYKISPAIIFKFIASGVFGQAAFKGGTEMIVAGVVFHYLIAILFTNAFYLLYPFFKKLFKNPYLIAVIYGLATWIIMNLMVVPVSKIGFHTIKIQGILTGMLVLIICIGLPVALNADRHYKAGKFDIPDR</sequence>
<protein>
    <recommendedName>
        <fullName evidence="4">DUF1440 domain-containing protein</fullName>
    </recommendedName>
</protein>
<reference evidence="2 3" key="1">
    <citation type="submission" date="2023-11" db="EMBL/GenBank/DDBJ databases">
        <title>Analysis of the Genomes of Mucilaginibacter gossypii cycad 4 and M. sabulilitoris SNA2: microbes with the potential for plant growth promotion.</title>
        <authorList>
            <person name="Hirsch A.M."/>
            <person name="Humm E."/>
            <person name="Rubbi M."/>
            <person name="Del Vecchio G."/>
            <person name="Ha S.M."/>
            <person name="Pellegrini M."/>
            <person name="Gunsalus R.P."/>
        </authorList>
    </citation>
    <scope>NUCLEOTIDE SEQUENCE [LARGE SCALE GENOMIC DNA]</scope>
    <source>
        <strain evidence="2 3">SNA2</strain>
    </source>
</reference>
<accession>A0ABZ0TX16</accession>
<evidence type="ECO:0008006" key="4">
    <source>
        <dbReference type="Google" id="ProtNLM"/>
    </source>
</evidence>
<keyword evidence="1" id="KW-1133">Transmembrane helix</keyword>
<dbReference type="EMBL" id="CP139558">
    <property type="protein sequence ID" value="WPU96603.1"/>
    <property type="molecule type" value="Genomic_DNA"/>
</dbReference>
<keyword evidence="3" id="KW-1185">Reference proteome</keyword>
<evidence type="ECO:0000256" key="1">
    <source>
        <dbReference type="SAM" id="Phobius"/>
    </source>
</evidence>
<feature type="transmembrane region" description="Helical" evidence="1">
    <location>
        <begin position="129"/>
        <end position="147"/>
    </location>
</feature>